<evidence type="ECO:0000313" key="1">
    <source>
        <dbReference type="EMBL" id="SIS85461.1"/>
    </source>
</evidence>
<evidence type="ECO:0008006" key="3">
    <source>
        <dbReference type="Google" id="ProtNLM"/>
    </source>
</evidence>
<protein>
    <recommendedName>
        <fullName evidence="3">Phosphoribosylpyrophosphate synthetase</fullName>
    </recommendedName>
</protein>
<name>A0ABY1KW93_9FLAO</name>
<dbReference type="EMBL" id="FTOB01000004">
    <property type="protein sequence ID" value="SIS85461.1"/>
    <property type="molecule type" value="Genomic_DNA"/>
</dbReference>
<evidence type="ECO:0000313" key="2">
    <source>
        <dbReference type="Proteomes" id="UP000185728"/>
    </source>
</evidence>
<accession>A0ABY1KW93</accession>
<gene>
    <name evidence="1" type="ORF">SAMN05421766_104398</name>
</gene>
<sequence>MDSEYAKHEMDAMDAYEKKGYTRRFRYLNGALVDLETDKGYTPEDITIVKEIRYEGMSDPEDLSILYIIETNDAIKGIFLMAYGPSADTETAAFFTAIPDKNYHRE</sequence>
<keyword evidence="2" id="KW-1185">Reference proteome</keyword>
<dbReference type="Proteomes" id="UP000185728">
    <property type="component" value="Unassembled WGS sequence"/>
</dbReference>
<organism evidence="1 2">
    <name type="scientific">Zobellia uliginosa</name>
    <dbReference type="NCBI Taxonomy" id="143224"/>
    <lineage>
        <taxon>Bacteria</taxon>
        <taxon>Pseudomonadati</taxon>
        <taxon>Bacteroidota</taxon>
        <taxon>Flavobacteriia</taxon>
        <taxon>Flavobacteriales</taxon>
        <taxon>Flavobacteriaceae</taxon>
        <taxon>Zobellia</taxon>
    </lineage>
</organism>
<dbReference type="RefSeq" id="WP_076455910.1">
    <property type="nucleotide sequence ID" value="NZ_FTOB01000004.1"/>
</dbReference>
<comment type="caution">
    <text evidence="1">The sequence shown here is derived from an EMBL/GenBank/DDBJ whole genome shotgun (WGS) entry which is preliminary data.</text>
</comment>
<proteinExistence type="predicted"/>
<reference evidence="1 2" key="1">
    <citation type="submission" date="2017-01" db="EMBL/GenBank/DDBJ databases">
        <authorList>
            <person name="Varghese N."/>
            <person name="Submissions S."/>
        </authorList>
    </citation>
    <scope>NUCLEOTIDE SEQUENCE [LARGE SCALE GENOMIC DNA]</scope>
    <source>
        <strain evidence="1 2">DSM 2061</strain>
    </source>
</reference>